<reference evidence="4" key="2">
    <citation type="journal article" date="2021" name="PeerJ">
        <title>Extensive microbial diversity within the chicken gut microbiome revealed by metagenomics and culture.</title>
        <authorList>
            <person name="Gilroy R."/>
            <person name="Ravi A."/>
            <person name="Getino M."/>
            <person name="Pursley I."/>
            <person name="Horton D.L."/>
            <person name="Alikhan N.F."/>
            <person name="Baker D."/>
            <person name="Gharbi K."/>
            <person name="Hall N."/>
            <person name="Watson M."/>
            <person name="Adriaenssens E.M."/>
            <person name="Foster-Nyarko E."/>
            <person name="Jarju S."/>
            <person name="Secka A."/>
            <person name="Antonio M."/>
            <person name="Oren A."/>
            <person name="Chaudhuri R.R."/>
            <person name="La Ragione R."/>
            <person name="Hildebrand F."/>
            <person name="Pallen M.J."/>
        </authorList>
    </citation>
    <scope>NUCLEOTIDE SEQUENCE</scope>
    <source>
        <strain evidence="4">CHK180-2868</strain>
    </source>
</reference>
<evidence type="ECO:0000256" key="2">
    <source>
        <dbReference type="ARBA" id="ARBA00022723"/>
    </source>
</evidence>
<sequence>MVKKELTEGKKAVIFDLDGTLVDSMWIWGAIDMEFLGRYGYSCPADLEKAVAGMSFSETAGYFKERFSLPLSLEEIKSCWIQMAIGKYRNEVPLKPGALEFLKYCKQNGILTGIATSNSREIVDAVIEALGIGEYLEQVATACEVAAGKPEPDIYLEVARRLQVQPEDCLVFEDIPEGILAGKRAGMTVIAVADGFSEDMEEEKRRLADDFIYDYGAVLQSFPS</sequence>
<dbReference type="SFLD" id="SFLDS00003">
    <property type="entry name" value="Haloacid_Dehalogenase"/>
    <property type="match status" value="1"/>
</dbReference>
<name>A0A9D1D5C2_9FIRM</name>
<dbReference type="Pfam" id="PF00702">
    <property type="entry name" value="Hydrolase"/>
    <property type="match status" value="1"/>
</dbReference>
<evidence type="ECO:0000256" key="3">
    <source>
        <dbReference type="ARBA" id="ARBA00022801"/>
    </source>
</evidence>
<dbReference type="PANTHER" id="PTHR18901:SF38">
    <property type="entry name" value="PSEUDOURIDINE-5'-PHOSPHATASE"/>
    <property type="match status" value="1"/>
</dbReference>
<keyword evidence="3" id="KW-0378">Hydrolase</keyword>
<dbReference type="InterPro" id="IPR023214">
    <property type="entry name" value="HAD_sf"/>
</dbReference>
<dbReference type="CDD" id="cd07505">
    <property type="entry name" value="HAD_BPGM-like"/>
    <property type="match status" value="1"/>
</dbReference>
<dbReference type="Proteomes" id="UP000824250">
    <property type="component" value="Unassembled WGS sequence"/>
</dbReference>
<reference evidence="4" key="1">
    <citation type="submission" date="2020-10" db="EMBL/GenBank/DDBJ databases">
        <authorList>
            <person name="Gilroy R."/>
        </authorList>
    </citation>
    <scope>NUCLEOTIDE SEQUENCE</scope>
    <source>
        <strain evidence="4">CHK180-2868</strain>
    </source>
</reference>
<comment type="caution">
    <text evidence="4">The sequence shown here is derived from an EMBL/GenBank/DDBJ whole genome shotgun (WGS) entry which is preliminary data.</text>
</comment>
<dbReference type="PRINTS" id="PR00413">
    <property type="entry name" value="HADHALOGNASE"/>
</dbReference>
<evidence type="ECO:0000313" key="5">
    <source>
        <dbReference type="Proteomes" id="UP000824250"/>
    </source>
</evidence>
<evidence type="ECO:0000313" key="4">
    <source>
        <dbReference type="EMBL" id="HIR04424.1"/>
    </source>
</evidence>
<dbReference type="NCBIfam" id="TIGR01509">
    <property type="entry name" value="HAD-SF-IA-v3"/>
    <property type="match status" value="1"/>
</dbReference>
<dbReference type="SFLD" id="SFLDG01135">
    <property type="entry name" value="C1.5.6:_HAD__Beta-PGM__Phospha"/>
    <property type="match status" value="1"/>
</dbReference>
<comment type="similarity">
    <text evidence="1">Belongs to the HAD-like hydrolase superfamily. CbbY/CbbZ/Gph/YieH family.</text>
</comment>
<dbReference type="SFLD" id="SFLDG01129">
    <property type="entry name" value="C1.5:_HAD__Beta-PGM__Phosphata"/>
    <property type="match status" value="1"/>
</dbReference>
<organism evidence="4 5">
    <name type="scientific">Candidatus Copromonas faecavium</name>
    <name type="common">nom. illeg.</name>
    <dbReference type="NCBI Taxonomy" id="2840740"/>
    <lineage>
        <taxon>Bacteria</taxon>
        <taxon>Bacillati</taxon>
        <taxon>Bacillota</taxon>
        <taxon>Clostridia</taxon>
        <taxon>Lachnospirales</taxon>
        <taxon>Lachnospiraceae</taxon>
        <taxon>Candidatus Copromonas (nom. illeg.)</taxon>
    </lineage>
</organism>
<dbReference type="FunFam" id="3.40.50.1000:FF:000036">
    <property type="entry name" value="HAD family hydrolase"/>
    <property type="match status" value="1"/>
</dbReference>
<evidence type="ECO:0000256" key="1">
    <source>
        <dbReference type="ARBA" id="ARBA00006171"/>
    </source>
</evidence>
<dbReference type="InterPro" id="IPR006439">
    <property type="entry name" value="HAD-SF_hydro_IA"/>
</dbReference>
<dbReference type="PANTHER" id="PTHR18901">
    <property type="entry name" value="2-DEOXYGLUCOSE-6-PHOSPHATE PHOSPHATASE 2"/>
    <property type="match status" value="1"/>
</dbReference>
<dbReference type="GO" id="GO:0046872">
    <property type="term" value="F:metal ion binding"/>
    <property type="evidence" value="ECO:0007669"/>
    <property type="project" value="UniProtKB-KW"/>
</dbReference>
<dbReference type="InterPro" id="IPR036412">
    <property type="entry name" value="HAD-like_sf"/>
</dbReference>
<accession>A0A9D1D5C2</accession>
<dbReference type="GO" id="GO:0016791">
    <property type="term" value="F:phosphatase activity"/>
    <property type="evidence" value="ECO:0007669"/>
    <property type="project" value="TreeGrafter"/>
</dbReference>
<dbReference type="Gene3D" id="3.40.50.1000">
    <property type="entry name" value="HAD superfamily/HAD-like"/>
    <property type="match status" value="1"/>
</dbReference>
<gene>
    <name evidence="4" type="ORF">IAB28_00415</name>
</gene>
<dbReference type="AlphaFoldDB" id="A0A9D1D5C2"/>
<dbReference type="Gene3D" id="1.10.150.240">
    <property type="entry name" value="Putative phosphatase, domain 2"/>
    <property type="match status" value="1"/>
</dbReference>
<keyword evidence="2" id="KW-0479">Metal-binding</keyword>
<dbReference type="EMBL" id="DVGC01000001">
    <property type="protein sequence ID" value="HIR04424.1"/>
    <property type="molecule type" value="Genomic_DNA"/>
</dbReference>
<proteinExistence type="inferred from homology"/>
<dbReference type="SUPFAM" id="SSF56784">
    <property type="entry name" value="HAD-like"/>
    <property type="match status" value="1"/>
</dbReference>
<dbReference type="InterPro" id="IPR023198">
    <property type="entry name" value="PGP-like_dom2"/>
</dbReference>
<protein>
    <submittedName>
        <fullName evidence="4">HAD family phosphatase</fullName>
    </submittedName>
</protein>